<evidence type="ECO:0000313" key="4">
    <source>
        <dbReference type="EMBL" id="GGO60864.1"/>
    </source>
</evidence>
<evidence type="ECO:0000256" key="2">
    <source>
        <dbReference type="ARBA" id="ARBA00022679"/>
    </source>
</evidence>
<dbReference type="SMART" id="SM01266">
    <property type="entry name" value="Mac"/>
    <property type="match status" value="1"/>
</dbReference>
<evidence type="ECO:0000313" key="5">
    <source>
        <dbReference type="Proteomes" id="UP000638043"/>
    </source>
</evidence>
<dbReference type="PANTHER" id="PTHR23416">
    <property type="entry name" value="SIALIC ACID SYNTHASE-RELATED"/>
    <property type="match status" value="1"/>
</dbReference>
<dbReference type="CDD" id="cd03357">
    <property type="entry name" value="LbH_MAT_GAT"/>
    <property type="match status" value="1"/>
</dbReference>
<dbReference type="RefSeq" id="WP_188700045.1">
    <property type="nucleotide sequence ID" value="NZ_BMMQ01000002.1"/>
</dbReference>
<dbReference type="SUPFAM" id="SSF51161">
    <property type="entry name" value="Trimeric LpxA-like enzymes"/>
    <property type="match status" value="1"/>
</dbReference>
<dbReference type="EMBL" id="BMMQ01000002">
    <property type="protein sequence ID" value="GGO60864.1"/>
    <property type="molecule type" value="Genomic_DNA"/>
</dbReference>
<dbReference type="Proteomes" id="UP000638043">
    <property type="component" value="Unassembled WGS sequence"/>
</dbReference>
<accession>A0ABQ2MXJ3</accession>
<keyword evidence="2" id="KW-0808">Transferase</keyword>
<dbReference type="Pfam" id="PF14602">
    <property type="entry name" value="Hexapep_2"/>
    <property type="match status" value="1"/>
</dbReference>
<evidence type="ECO:0000256" key="1">
    <source>
        <dbReference type="ARBA" id="ARBA00007274"/>
    </source>
</evidence>
<dbReference type="PANTHER" id="PTHR23416:SF23">
    <property type="entry name" value="ACETYLTRANSFERASE C18B11.09C-RELATED"/>
    <property type="match status" value="1"/>
</dbReference>
<keyword evidence="5" id="KW-1185">Reference proteome</keyword>
<dbReference type="InterPro" id="IPR001451">
    <property type="entry name" value="Hexapep"/>
</dbReference>
<dbReference type="Pfam" id="PF00132">
    <property type="entry name" value="Hexapep"/>
    <property type="match status" value="1"/>
</dbReference>
<sequence>MTTEIEKYHAGEPFRFLDPEIAAMKENALRLCRRFNEIESSDLVAQQGVISELFGSMGQNVYMQPPFNCDVGSNIHVGEEFLTNYNVMILDVGPVKIGDNCMIGPNTVISTVNHPLDPAERRKKLSIVSPVTIGDDVWIGANCTILPGVTIGNNVVVAAGAVVTKDVPSDCIVAGVPARVIRQQEIESDEESL</sequence>
<feature type="domain" description="Maltose/galactoside acetyltransferase" evidence="3">
    <location>
        <begin position="5"/>
        <end position="59"/>
    </location>
</feature>
<dbReference type="Gene3D" id="2.160.10.10">
    <property type="entry name" value="Hexapeptide repeat proteins"/>
    <property type="match status" value="1"/>
</dbReference>
<gene>
    <name evidence="4" type="ORF">GCM10010910_07310</name>
</gene>
<reference evidence="5" key="1">
    <citation type="journal article" date="2019" name="Int. J. Syst. Evol. Microbiol.">
        <title>The Global Catalogue of Microorganisms (GCM) 10K type strain sequencing project: providing services to taxonomists for standard genome sequencing and annotation.</title>
        <authorList>
            <consortium name="The Broad Institute Genomics Platform"/>
            <consortium name="The Broad Institute Genome Sequencing Center for Infectious Disease"/>
            <person name="Wu L."/>
            <person name="Ma J."/>
        </authorList>
    </citation>
    <scope>NUCLEOTIDE SEQUENCE [LARGE SCALE GENOMIC DNA]</scope>
    <source>
        <strain evidence="5">CGMCC 4.7181</strain>
    </source>
</reference>
<comment type="similarity">
    <text evidence="1">Belongs to the transferase hexapeptide repeat family.</text>
</comment>
<proteinExistence type="inferred from homology"/>
<dbReference type="Pfam" id="PF12464">
    <property type="entry name" value="Mac"/>
    <property type="match status" value="1"/>
</dbReference>
<comment type="caution">
    <text evidence="4">The sequence shown here is derived from an EMBL/GenBank/DDBJ whole genome shotgun (WGS) entry which is preliminary data.</text>
</comment>
<name>A0ABQ2MXJ3_9MICO</name>
<protein>
    <submittedName>
        <fullName evidence="4">O-acetyltransferase</fullName>
    </submittedName>
</protein>
<organism evidence="4 5">
    <name type="scientific">Microbacterium nanhaiense</name>
    <dbReference type="NCBI Taxonomy" id="1301026"/>
    <lineage>
        <taxon>Bacteria</taxon>
        <taxon>Bacillati</taxon>
        <taxon>Actinomycetota</taxon>
        <taxon>Actinomycetes</taxon>
        <taxon>Micrococcales</taxon>
        <taxon>Microbacteriaceae</taxon>
        <taxon>Microbacterium</taxon>
    </lineage>
</organism>
<dbReference type="InterPro" id="IPR011004">
    <property type="entry name" value="Trimer_LpxA-like_sf"/>
</dbReference>
<evidence type="ECO:0000259" key="3">
    <source>
        <dbReference type="SMART" id="SM01266"/>
    </source>
</evidence>
<dbReference type="InterPro" id="IPR051159">
    <property type="entry name" value="Hexapeptide_acetyltransf"/>
</dbReference>
<dbReference type="InterPro" id="IPR024688">
    <property type="entry name" value="Mac_dom"/>
</dbReference>